<keyword evidence="8" id="KW-1185">Reference proteome</keyword>
<sequence>MKGLVFFLCIIVLLVLAVAVGSQNDAVISVNYLIAKTEMTIASLIAIAVGLGVVVGVLAVLSSW</sequence>
<evidence type="ECO:0000256" key="1">
    <source>
        <dbReference type="ARBA" id="ARBA00022475"/>
    </source>
</evidence>
<evidence type="ECO:0000313" key="7">
    <source>
        <dbReference type="EMBL" id="MCP3429851.1"/>
    </source>
</evidence>
<comment type="caution">
    <text evidence="7">The sequence shown here is derived from an EMBL/GenBank/DDBJ whole genome shotgun (WGS) entry which is preliminary data.</text>
</comment>
<reference evidence="7" key="1">
    <citation type="submission" date="2022-07" db="EMBL/GenBank/DDBJ databases">
        <title>Characterization of the Novel Bacterium Alteromonas immobilis LMIT006 and Alteromonas gregis LMIT007.</title>
        <authorList>
            <person name="Lin X."/>
        </authorList>
    </citation>
    <scope>NUCLEOTIDE SEQUENCE</scope>
    <source>
        <strain evidence="7">LMIT007</strain>
    </source>
</reference>
<evidence type="ECO:0000256" key="3">
    <source>
        <dbReference type="ARBA" id="ARBA00022989"/>
    </source>
</evidence>
<gene>
    <name evidence="7" type="ORF">NLF92_13000</name>
</gene>
<feature type="transmembrane region" description="Helical" evidence="5">
    <location>
        <begin position="40"/>
        <end position="61"/>
    </location>
</feature>
<keyword evidence="4 5" id="KW-0472">Membrane</keyword>
<dbReference type="AlphaFoldDB" id="A0AA42BQT5"/>
<proteinExistence type="predicted"/>
<dbReference type="RefSeq" id="WP_254102640.1">
    <property type="nucleotide sequence ID" value="NZ_JANATA010000134.1"/>
</dbReference>
<dbReference type="EMBL" id="JANATA010000134">
    <property type="protein sequence ID" value="MCP3429851.1"/>
    <property type="molecule type" value="Genomic_DNA"/>
</dbReference>
<feature type="non-terminal residue" evidence="7">
    <location>
        <position position="64"/>
    </location>
</feature>
<keyword evidence="2 5" id="KW-0812">Transmembrane</keyword>
<evidence type="ECO:0000256" key="2">
    <source>
        <dbReference type="ARBA" id="ARBA00022692"/>
    </source>
</evidence>
<keyword evidence="1" id="KW-1003">Cell membrane</keyword>
<feature type="domain" description="Lipopolysaccharide assembly protein A" evidence="6">
    <location>
        <begin position="23"/>
        <end position="63"/>
    </location>
</feature>
<dbReference type="GO" id="GO:0005886">
    <property type="term" value="C:plasma membrane"/>
    <property type="evidence" value="ECO:0007669"/>
    <property type="project" value="InterPro"/>
</dbReference>
<accession>A0AA42BQT5</accession>
<protein>
    <submittedName>
        <fullName evidence="7">Lipopolysaccharide assembly protein LapA domain-containing protein</fullName>
    </submittedName>
</protein>
<keyword evidence="3 5" id="KW-1133">Transmembrane helix</keyword>
<evidence type="ECO:0000259" key="6">
    <source>
        <dbReference type="Pfam" id="PF06305"/>
    </source>
</evidence>
<evidence type="ECO:0000256" key="5">
    <source>
        <dbReference type="SAM" id="Phobius"/>
    </source>
</evidence>
<evidence type="ECO:0000313" key="8">
    <source>
        <dbReference type="Proteomes" id="UP001165413"/>
    </source>
</evidence>
<dbReference type="Proteomes" id="UP001165413">
    <property type="component" value="Unassembled WGS sequence"/>
</dbReference>
<dbReference type="Pfam" id="PF06305">
    <property type="entry name" value="LapA_dom"/>
    <property type="match status" value="1"/>
</dbReference>
<dbReference type="InterPro" id="IPR010445">
    <property type="entry name" value="LapA_dom"/>
</dbReference>
<evidence type="ECO:0000256" key="4">
    <source>
        <dbReference type="ARBA" id="ARBA00023136"/>
    </source>
</evidence>
<name>A0AA42BQT5_9ALTE</name>
<organism evidence="7 8">
    <name type="scientific">Opacimonas viscosa</name>
    <dbReference type="NCBI Taxonomy" id="2961944"/>
    <lineage>
        <taxon>Bacteria</taxon>
        <taxon>Pseudomonadati</taxon>
        <taxon>Pseudomonadota</taxon>
        <taxon>Gammaproteobacteria</taxon>
        <taxon>Alteromonadales</taxon>
        <taxon>Alteromonadaceae</taxon>
        <taxon>Opacimonas</taxon>
    </lineage>
</organism>